<dbReference type="Pfam" id="PF06985">
    <property type="entry name" value="HET"/>
    <property type="match status" value="1"/>
</dbReference>
<evidence type="ECO:0000259" key="1">
    <source>
        <dbReference type="Pfam" id="PF06985"/>
    </source>
</evidence>
<keyword evidence="3" id="KW-1185">Reference proteome</keyword>
<accession>A0AAV9H719</accession>
<proteinExistence type="predicted"/>
<feature type="non-terminal residue" evidence="2">
    <location>
        <position position="154"/>
    </location>
</feature>
<reference evidence="2" key="1">
    <citation type="journal article" date="2023" name="Mol. Phylogenet. Evol.">
        <title>Genome-scale phylogeny and comparative genomics of the fungal order Sordariales.</title>
        <authorList>
            <person name="Hensen N."/>
            <person name="Bonometti L."/>
            <person name="Westerberg I."/>
            <person name="Brannstrom I.O."/>
            <person name="Guillou S."/>
            <person name="Cros-Aarteil S."/>
            <person name="Calhoun S."/>
            <person name="Haridas S."/>
            <person name="Kuo A."/>
            <person name="Mondo S."/>
            <person name="Pangilinan J."/>
            <person name="Riley R."/>
            <person name="LaButti K."/>
            <person name="Andreopoulos B."/>
            <person name="Lipzen A."/>
            <person name="Chen C."/>
            <person name="Yan M."/>
            <person name="Daum C."/>
            <person name="Ng V."/>
            <person name="Clum A."/>
            <person name="Steindorff A."/>
            <person name="Ohm R.A."/>
            <person name="Martin F."/>
            <person name="Silar P."/>
            <person name="Natvig D.O."/>
            <person name="Lalanne C."/>
            <person name="Gautier V."/>
            <person name="Ament-Velasquez S.L."/>
            <person name="Kruys A."/>
            <person name="Hutchinson M.I."/>
            <person name="Powell A.J."/>
            <person name="Barry K."/>
            <person name="Miller A.N."/>
            <person name="Grigoriev I.V."/>
            <person name="Debuchy R."/>
            <person name="Gladieux P."/>
            <person name="Hiltunen Thoren M."/>
            <person name="Johannesson H."/>
        </authorList>
    </citation>
    <scope>NUCLEOTIDE SEQUENCE</scope>
    <source>
        <strain evidence="2">PSN324</strain>
    </source>
</reference>
<dbReference type="PANTHER" id="PTHR33112:SF12">
    <property type="entry name" value="HETEROKARYON INCOMPATIBILITY DOMAIN-CONTAINING PROTEIN"/>
    <property type="match status" value="1"/>
</dbReference>
<name>A0AAV9H719_9PEZI</name>
<evidence type="ECO:0000313" key="3">
    <source>
        <dbReference type="Proteomes" id="UP001321749"/>
    </source>
</evidence>
<evidence type="ECO:0000313" key="2">
    <source>
        <dbReference type="EMBL" id="KAK4456566.1"/>
    </source>
</evidence>
<sequence length="154" mass="16889">ANYELMQKWIKNCRDNHGAVCNDAAPSLEVGHTRLIDTESSKIVPYPVPGETAAPGSPPAVEYTCLSYVWGGQKQDISRLGDELLRLPNTIQDAVEVTKLLKIRYLGVDAVCIDQNDDADKQRQIAIMDKIYRGAWATIVALSATSSESGMPRV</sequence>
<gene>
    <name evidence="2" type="ORF">QBC42DRAFT_144451</name>
</gene>
<comment type="caution">
    <text evidence="2">The sequence shown here is derived from an EMBL/GenBank/DDBJ whole genome shotgun (WGS) entry which is preliminary data.</text>
</comment>
<reference evidence="2" key="2">
    <citation type="submission" date="2023-06" db="EMBL/GenBank/DDBJ databases">
        <authorList>
            <consortium name="Lawrence Berkeley National Laboratory"/>
            <person name="Mondo S.J."/>
            <person name="Hensen N."/>
            <person name="Bonometti L."/>
            <person name="Westerberg I."/>
            <person name="Brannstrom I.O."/>
            <person name="Guillou S."/>
            <person name="Cros-Aarteil S."/>
            <person name="Calhoun S."/>
            <person name="Haridas S."/>
            <person name="Kuo A."/>
            <person name="Pangilinan J."/>
            <person name="Riley R."/>
            <person name="Labutti K."/>
            <person name="Andreopoulos B."/>
            <person name="Lipzen A."/>
            <person name="Chen C."/>
            <person name="Yanf M."/>
            <person name="Daum C."/>
            <person name="Ng V."/>
            <person name="Clum A."/>
            <person name="Steindorff A."/>
            <person name="Ohm R."/>
            <person name="Martin F."/>
            <person name="Silar P."/>
            <person name="Natvig D."/>
            <person name="Lalanne C."/>
            <person name="Gautier V."/>
            <person name="Ament-Velasquez S.L."/>
            <person name="Kruys A."/>
            <person name="Hutchinson M.I."/>
            <person name="Powell A.J."/>
            <person name="Barry K."/>
            <person name="Miller A.N."/>
            <person name="Grigoriev I.V."/>
            <person name="Debuchy R."/>
            <person name="Gladieux P."/>
            <person name="Thoren M.H."/>
            <person name="Johannesson H."/>
        </authorList>
    </citation>
    <scope>NUCLEOTIDE SEQUENCE</scope>
    <source>
        <strain evidence="2">PSN324</strain>
    </source>
</reference>
<dbReference type="Proteomes" id="UP001321749">
    <property type="component" value="Unassembled WGS sequence"/>
</dbReference>
<organism evidence="2 3">
    <name type="scientific">Cladorrhinum samala</name>
    <dbReference type="NCBI Taxonomy" id="585594"/>
    <lineage>
        <taxon>Eukaryota</taxon>
        <taxon>Fungi</taxon>
        <taxon>Dikarya</taxon>
        <taxon>Ascomycota</taxon>
        <taxon>Pezizomycotina</taxon>
        <taxon>Sordariomycetes</taxon>
        <taxon>Sordariomycetidae</taxon>
        <taxon>Sordariales</taxon>
        <taxon>Podosporaceae</taxon>
        <taxon>Cladorrhinum</taxon>
    </lineage>
</organism>
<feature type="domain" description="Heterokaryon incompatibility" evidence="1">
    <location>
        <begin position="63"/>
        <end position="152"/>
    </location>
</feature>
<dbReference type="InterPro" id="IPR010730">
    <property type="entry name" value="HET"/>
</dbReference>
<dbReference type="EMBL" id="MU865193">
    <property type="protein sequence ID" value="KAK4456566.1"/>
    <property type="molecule type" value="Genomic_DNA"/>
</dbReference>
<dbReference type="AlphaFoldDB" id="A0AAV9H719"/>
<protein>
    <submittedName>
        <fullName evidence="2">Heterokaryon incompatibility protein-domain-containing protein</fullName>
    </submittedName>
</protein>
<feature type="non-terminal residue" evidence="2">
    <location>
        <position position="1"/>
    </location>
</feature>
<dbReference type="PANTHER" id="PTHR33112">
    <property type="entry name" value="DOMAIN PROTEIN, PUTATIVE-RELATED"/>
    <property type="match status" value="1"/>
</dbReference>